<evidence type="ECO:0000256" key="8">
    <source>
        <dbReference type="PIRSR" id="PIRSR000388-3"/>
    </source>
</evidence>
<dbReference type="InterPro" id="IPR015813">
    <property type="entry name" value="Pyrv/PenolPyrv_kinase-like_dom"/>
</dbReference>
<evidence type="ECO:0000256" key="3">
    <source>
        <dbReference type="ARBA" id="ARBA00022655"/>
    </source>
</evidence>
<name>A0A2G9YHK6_9BACT</name>
<evidence type="ECO:0000256" key="4">
    <source>
        <dbReference type="ARBA" id="ARBA00022679"/>
    </source>
</evidence>
<evidence type="ECO:0000256" key="7">
    <source>
        <dbReference type="PIRSR" id="PIRSR000388-2"/>
    </source>
</evidence>
<feature type="binding site" evidence="5 7">
    <location>
        <position position="82"/>
    </location>
    <ligand>
        <name>3-methyl-2-oxobutanoate</name>
        <dbReference type="ChEBI" id="CHEBI:11851"/>
    </ligand>
</feature>
<feature type="binding site" evidence="5 7">
    <location>
        <position position="135"/>
    </location>
    <ligand>
        <name>3-methyl-2-oxobutanoate</name>
        <dbReference type="ChEBI" id="CHEBI:11851"/>
    </ligand>
</feature>
<feature type="binding site" evidence="5 8">
    <location>
        <position position="137"/>
    </location>
    <ligand>
        <name>Mg(2+)</name>
        <dbReference type="ChEBI" id="CHEBI:18420"/>
    </ligand>
</feature>
<keyword evidence="4 5" id="KW-0808">Transferase</keyword>
<comment type="pathway">
    <text evidence="5">Cofactor biosynthesis; (R)-pantothenate biosynthesis; (R)-pantoate from 3-methyl-2-oxobutanoate: step 1/2.</text>
</comment>
<keyword evidence="5 8" id="KW-0479">Metal-binding</keyword>
<accession>A0A2G9YHK6</accession>
<comment type="caution">
    <text evidence="9">The sequence shown here is derived from an EMBL/GenBank/DDBJ whole genome shotgun (WGS) entry which is preliminary data.</text>
</comment>
<dbReference type="UniPathway" id="UPA00028">
    <property type="reaction ID" value="UER00003"/>
</dbReference>
<dbReference type="PANTHER" id="PTHR20881">
    <property type="entry name" value="3-METHYL-2-OXOBUTANOATE HYDROXYMETHYLTRANSFERASE"/>
    <property type="match status" value="1"/>
</dbReference>
<dbReference type="GO" id="GO:0015940">
    <property type="term" value="P:pantothenate biosynthetic process"/>
    <property type="evidence" value="ECO:0007669"/>
    <property type="project" value="UniProtKB-UniRule"/>
</dbReference>
<evidence type="ECO:0000313" key="10">
    <source>
        <dbReference type="Proteomes" id="UP000231292"/>
    </source>
</evidence>
<dbReference type="Proteomes" id="UP000231292">
    <property type="component" value="Unassembled WGS sequence"/>
</dbReference>
<dbReference type="GO" id="GO:0000287">
    <property type="term" value="F:magnesium ion binding"/>
    <property type="evidence" value="ECO:0007669"/>
    <property type="project" value="TreeGrafter"/>
</dbReference>
<feature type="active site" description="Proton acceptor" evidence="5 6">
    <location>
        <position position="204"/>
    </location>
</feature>
<dbReference type="GO" id="GO:0008168">
    <property type="term" value="F:methyltransferase activity"/>
    <property type="evidence" value="ECO:0007669"/>
    <property type="project" value="UniProtKB-KW"/>
</dbReference>
<feature type="binding site" evidence="5 8">
    <location>
        <position position="82"/>
    </location>
    <ligand>
        <name>Mg(2+)</name>
        <dbReference type="ChEBI" id="CHEBI:18420"/>
    </ligand>
</feature>
<dbReference type="PANTHER" id="PTHR20881:SF0">
    <property type="entry name" value="3-METHYL-2-OXOBUTANOATE HYDROXYMETHYLTRANSFERASE"/>
    <property type="match status" value="1"/>
</dbReference>
<keyword evidence="3 5" id="KW-0566">Pantothenate biosynthesis</keyword>
<dbReference type="EMBL" id="PCRK01000175">
    <property type="protein sequence ID" value="PIP18705.1"/>
    <property type="molecule type" value="Genomic_DNA"/>
</dbReference>
<comment type="subcellular location">
    <subcellularLocation>
        <location evidence="5">Cytoplasm</location>
    </subcellularLocation>
</comment>
<dbReference type="GO" id="GO:0005737">
    <property type="term" value="C:cytoplasm"/>
    <property type="evidence" value="ECO:0007669"/>
    <property type="project" value="UniProtKB-SubCell"/>
</dbReference>
<dbReference type="EC" id="2.1.2.11" evidence="5"/>
<dbReference type="HAMAP" id="MF_00156">
    <property type="entry name" value="PanB"/>
    <property type="match status" value="1"/>
</dbReference>
<evidence type="ECO:0000313" key="9">
    <source>
        <dbReference type="EMBL" id="PIP18705.1"/>
    </source>
</evidence>
<protein>
    <recommendedName>
        <fullName evidence="5">3-methyl-2-oxobutanoate hydroxymethyltransferase</fullName>
        <ecNumber evidence="5">2.1.2.11</ecNumber>
    </recommendedName>
    <alternativeName>
        <fullName evidence="5">Ketopantoate hydroxymethyltransferase</fullName>
        <shortName evidence="5">KPHMT</shortName>
    </alternativeName>
</protein>
<feature type="binding site" evidence="5 7">
    <location>
        <begin position="43"/>
        <end position="44"/>
    </location>
    <ligand>
        <name>3-methyl-2-oxobutanoate</name>
        <dbReference type="ChEBI" id="CHEBI:11851"/>
    </ligand>
</feature>
<gene>
    <name evidence="5" type="primary">panB</name>
    <name evidence="9" type="ORF">COX41_06810</name>
</gene>
<comment type="similarity">
    <text evidence="1 5">Belongs to the PanB family.</text>
</comment>
<sequence>MKMAVKDILALKNKRKITMLTAYDYPLASLVDASGIDMILVGDSLANVVLGLDSTTKVGMPEMLHHSKAVTRAVKNALVIGDMPYDSYQVNPVRDKTPQVSDGCLRQPVSNRVNLEGCVKNARRFIDEAKCDAVKLEWFDRCLEVTEKIIKAGIPMMGHIGLTPQTVDKIGGFKVQGRDAEAARRLIQEARDLEKLGCFSIVLECVPDKLAEIITQNLKIPTIGIGAGAHCDGQVLVINDMLGLFERYTPKFVKKYINLSAVILKAIAEYKNDVIQEKFPGPEHSFRIKEEELKKI</sequence>
<feature type="binding site" evidence="5 8">
    <location>
        <position position="43"/>
    </location>
    <ligand>
        <name>Mg(2+)</name>
        <dbReference type="ChEBI" id="CHEBI:18420"/>
    </ligand>
</feature>
<comment type="cofactor">
    <cofactor evidence="5 8">
        <name>Mg(2+)</name>
        <dbReference type="ChEBI" id="CHEBI:18420"/>
    </cofactor>
    <text evidence="5 8">Binds 1 Mg(2+) ion per subunit.</text>
</comment>
<evidence type="ECO:0000256" key="2">
    <source>
        <dbReference type="ARBA" id="ARBA00011424"/>
    </source>
</evidence>
<dbReference type="PIRSF" id="PIRSF000388">
    <property type="entry name" value="Pantoate_hydroxy_MeTrfase"/>
    <property type="match status" value="1"/>
</dbReference>
<evidence type="ECO:0000256" key="6">
    <source>
        <dbReference type="PIRSR" id="PIRSR000388-1"/>
    </source>
</evidence>
<dbReference type="AlphaFoldDB" id="A0A2G9YHK6"/>
<comment type="catalytic activity">
    <reaction evidence="5">
        <text>(6R)-5,10-methylene-5,6,7,8-tetrahydrofolate + 3-methyl-2-oxobutanoate + H2O = 2-dehydropantoate + (6S)-5,6,7,8-tetrahydrofolate</text>
        <dbReference type="Rhea" id="RHEA:11824"/>
        <dbReference type="ChEBI" id="CHEBI:11561"/>
        <dbReference type="ChEBI" id="CHEBI:11851"/>
        <dbReference type="ChEBI" id="CHEBI:15377"/>
        <dbReference type="ChEBI" id="CHEBI:15636"/>
        <dbReference type="ChEBI" id="CHEBI:57453"/>
        <dbReference type="EC" id="2.1.2.11"/>
    </reaction>
</comment>
<comment type="subunit">
    <text evidence="2 5">Homodecamer; pentamer of dimers.</text>
</comment>
<keyword evidence="9" id="KW-0489">Methyltransferase</keyword>
<dbReference type="GO" id="GO:0003864">
    <property type="term" value="F:3-methyl-2-oxobutanoate hydroxymethyltransferase activity"/>
    <property type="evidence" value="ECO:0007669"/>
    <property type="project" value="UniProtKB-UniRule"/>
</dbReference>
<dbReference type="SUPFAM" id="SSF51621">
    <property type="entry name" value="Phosphoenolpyruvate/pyruvate domain"/>
    <property type="match status" value="1"/>
</dbReference>
<comment type="function">
    <text evidence="5">Catalyzes the reversible reaction in which hydroxymethyl group from 5,10-methylenetetrahydrofolate is transferred onto alpha-ketoisovalerate to form ketopantoate.</text>
</comment>
<evidence type="ECO:0000256" key="5">
    <source>
        <dbReference type="HAMAP-Rule" id="MF_00156"/>
    </source>
</evidence>
<keyword evidence="5 8" id="KW-0460">Magnesium</keyword>
<dbReference type="InterPro" id="IPR040442">
    <property type="entry name" value="Pyrv_kinase-like_dom_sf"/>
</dbReference>
<proteinExistence type="inferred from homology"/>
<dbReference type="CDD" id="cd06557">
    <property type="entry name" value="KPHMT-like"/>
    <property type="match status" value="1"/>
</dbReference>
<evidence type="ECO:0000256" key="1">
    <source>
        <dbReference type="ARBA" id="ARBA00008676"/>
    </source>
</evidence>
<reference evidence="9 10" key="1">
    <citation type="submission" date="2017-09" db="EMBL/GenBank/DDBJ databases">
        <title>Depth-based differentiation of microbial function through sediment-hosted aquifers and enrichment of novel symbionts in the deep terrestrial subsurface.</title>
        <authorList>
            <person name="Probst A.J."/>
            <person name="Ladd B."/>
            <person name="Jarett J.K."/>
            <person name="Geller-Mcgrath D.E."/>
            <person name="Sieber C.M."/>
            <person name="Emerson J.B."/>
            <person name="Anantharaman K."/>
            <person name="Thomas B.C."/>
            <person name="Malmstrom R."/>
            <person name="Stieglmeier M."/>
            <person name="Klingl A."/>
            <person name="Woyke T."/>
            <person name="Ryan C.M."/>
            <person name="Banfield J.F."/>
        </authorList>
    </citation>
    <scope>NUCLEOTIDE SEQUENCE [LARGE SCALE GENOMIC DNA]</scope>
    <source>
        <strain evidence="9">CG23_combo_of_CG06-09_8_20_14_all_41_10</strain>
    </source>
</reference>
<keyword evidence="5" id="KW-0963">Cytoplasm</keyword>
<dbReference type="GO" id="GO:0032259">
    <property type="term" value="P:methylation"/>
    <property type="evidence" value="ECO:0007669"/>
    <property type="project" value="UniProtKB-KW"/>
</dbReference>
<organism evidence="9 10">
    <name type="scientific">Candidatus Sherwoodlollariibacterium unditelluris</name>
    <dbReference type="NCBI Taxonomy" id="1974757"/>
    <lineage>
        <taxon>Bacteria</taxon>
        <taxon>Pseudomonadati</taxon>
        <taxon>Candidatus Omnitrophota</taxon>
        <taxon>Candidatus Sherwoodlollariibacterium</taxon>
    </lineage>
</organism>
<dbReference type="Gene3D" id="3.20.20.60">
    <property type="entry name" value="Phosphoenolpyruvate-binding domains"/>
    <property type="match status" value="2"/>
</dbReference>
<dbReference type="InterPro" id="IPR003700">
    <property type="entry name" value="Pantoate_hydroxy_MeTrfase"/>
</dbReference>
<dbReference type="Pfam" id="PF02548">
    <property type="entry name" value="Pantoate_transf"/>
    <property type="match status" value="2"/>
</dbReference>